<name>L0PFG0_PNEJI</name>
<comment type="similarity">
    <text evidence="1 5">Belongs to the F-actin-capping protein alpha subunit family.</text>
</comment>
<dbReference type="Gene3D" id="3.30.1140.60">
    <property type="entry name" value="F-actin capping protein, alpha subunit"/>
    <property type="match status" value="1"/>
</dbReference>
<dbReference type="InterPro" id="IPR017865">
    <property type="entry name" value="F-actin_cap_asu_CS"/>
</dbReference>
<keyword evidence="3 5" id="KW-0117">Actin capping</keyword>
<dbReference type="Gene3D" id="3.90.1150.210">
    <property type="entry name" value="F-actin capping protein, beta subunit"/>
    <property type="match status" value="1"/>
</dbReference>
<dbReference type="GO" id="GO:0051015">
    <property type="term" value="F:actin filament binding"/>
    <property type="evidence" value="ECO:0007669"/>
    <property type="project" value="TreeGrafter"/>
</dbReference>
<comment type="function">
    <text evidence="5">F-actin-capping proteins bind in a Ca(2+)-independent manner to the fast growing ends of actin filaments (barbed end) thereby blocking the exchange of subunits at these ends. Unlike other capping proteins (such as gelsolin and severin), these proteins do not sever actin filaments.</text>
</comment>
<dbReference type="EMBL" id="CAKM01000273">
    <property type="protein sequence ID" value="CCJ30952.1"/>
    <property type="molecule type" value="Genomic_DNA"/>
</dbReference>
<dbReference type="Pfam" id="PF01267">
    <property type="entry name" value="F-actin_cap_A"/>
    <property type="match status" value="1"/>
</dbReference>
<dbReference type="GO" id="GO:0030479">
    <property type="term" value="C:actin cortical patch"/>
    <property type="evidence" value="ECO:0007669"/>
    <property type="project" value="TreeGrafter"/>
</dbReference>
<dbReference type="InterPro" id="IPR042489">
    <property type="entry name" value="CapZ_alpha_1"/>
</dbReference>
<gene>
    <name evidence="6" type="ORF">PNEJI1_000435</name>
</gene>
<dbReference type="Proteomes" id="UP000010422">
    <property type="component" value="Unassembled WGS sequence"/>
</dbReference>
<dbReference type="AlphaFoldDB" id="L0PFG0"/>
<dbReference type="GO" id="GO:0008290">
    <property type="term" value="C:F-actin capping protein complex"/>
    <property type="evidence" value="ECO:0007669"/>
    <property type="project" value="UniProtKB-UniRule"/>
</dbReference>
<comment type="caution">
    <text evidence="6">The sequence shown here is derived from an EMBL/GenBank/DDBJ whole genome shotgun (WGS) entry which is preliminary data.</text>
</comment>
<evidence type="ECO:0000313" key="7">
    <source>
        <dbReference type="Proteomes" id="UP000010422"/>
    </source>
</evidence>
<evidence type="ECO:0000256" key="5">
    <source>
        <dbReference type="RuleBase" id="RU365077"/>
    </source>
</evidence>
<dbReference type="InterPro" id="IPR042276">
    <property type="entry name" value="CapZ_alpha/beta_2"/>
</dbReference>
<accession>L0PFG0</accession>
<evidence type="ECO:0000256" key="1">
    <source>
        <dbReference type="ARBA" id="ARBA00010479"/>
    </source>
</evidence>
<dbReference type="GO" id="GO:0030036">
    <property type="term" value="P:actin cytoskeleton organization"/>
    <property type="evidence" value="ECO:0007669"/>
    <property type="project" value="TreeGrafter"/>
</dbReference>
<dbReference type="SUPFAM" id="SSF90096">
    <property type="entry name" value="Subunits of heterodimeric actin filament capping protein Capz"/>
    <property type="match status" value="1"/>
</dbReference>
<proteinExistence type="inferred from homology"/>
<evidence type="ECO:0000256" key="3">
    <source>
        <dbReference type="ARBA" id="ARBA00022467"/>
    </source>
</evidence>
<evidence type="ECO:0000256" key="4">
    <source>
        <dbReference type="ARBA" id="ARBA00023203"/>
    </source>
</evidence>
<dbReference type="InParanoid" id="L0PFG0"/>
<dbReference type="VEuPathDB" id="FungiDB:PNEJI1_000435"/>
<dbReference type="InterPro" id="IPR037282">
    <property type="entry name" value="CapZ_alpha/beta"/>
</dbReference>
<dbReference type="PANTHER" id="PTHR10653:SF0">
    <property type="entry name" value="F-ACTIN-CAPPING PROTEIN SUBUNIT ALPHA"/>
    <property type="match status" value="1"/>
</dbReference>
<sequence length="271" mass="31391">MVASIYHLIENSPPGEVNDVLNDIRILTNNDKTFFEEILPSLTKYNMEQFTNVRIPGSDSEVTIVSKFNSNEDGWFFDPILKKSFQFDHINLKVLDVKSYETDIKVIEKITGLQKPLLAYLSEHFPSNVNYGIFPCKNDIYNIIIVGNKYNPVNFWNGRWRSFYQFSESSLTITGTLLIDVHYYEDGNVCLTTRQTLSFEAKSLDCYDIITAIAAEEKKYQEELNTAFSGLNDYDFKSLRRQLPMTKQKMNWENINTLKIGQDVTGRSQTY</sequence>
<dbReference type="PRINTS" id="PR00191">
    <property type="entry name" value="FACTINCAPA"/>
</dbReference>
<reference evidence="6 7" key="1">
    <citation type="journal article" date="2012" name="MBio">
        <title>De novo assembly of the Pneumocystis jirovecii genome from a single bronchoalveolar lavage fluid specimen from a patient.</title>
        <authorList>
            <person name="Cisse O.H."/>
            <person name="Pagni M."/>
            <person name="Hauser P.M."/>
        </authorList>
    </citation>
    <scope>NUCLEOTIDE SEQUENCE [LARGE SCALE GENOMIC DNA]</scope>
    <source>
        <strain evidence="6 7">SE8</strain>
    </source>
</reference>
<comment type="subunit">
    <text evidence="5">Heterodimer of an alpha and a beta subunit.</text>
</comment>
<dbReference type="GO" id="GO:0051016">
    <property type="term" value="P:barbed-end actin filament capping"/>
    <property type="evidence" value="ECO:0007669"/>
    <property type="project" value="UniProtKB-UniRule"/>
</dbReference>
<evidence type="ECO:0000313" key="6">
    <source>
        <dbReference type="EMBL" id="CCJ30952.1"/>
    </source>
</evidence>
<dbReference type="PROSITE" id="PS00748">
    <property type="entry name" value="F_ACTIN_CAPPING_A_1"/>
    <property type="match status" value="1"/>
</dbReference>
<dbReference type="PANTHER" id="PTHR10653">
    <property type="entry name" value="F-ACTIN-CAPPING PROTEIN SUBUNIT ALPHA"/>
    <property type="match status" value="1"/>
</dbReference>
<dbReference type="STRING" id="1209962.L0PFG0"/>
<organism evidence="7">
    <name type="scientific">Pneumocystis jirovecii</name>
    <name type="common">Human pneumocystis pneumonia agent</name>
    <dbReference type="NCBI Taxonomy" id="42068"/>
    <lineage>
        <taxon>Eukaryota</taxon>
        <taxon>Fungi</taxon>
        <taxon>Dikarya</taxon>
        <taxon>Ascomycota</taxon>
        <taxon>Taphrinomycotina</taxon>
        <taxon>Pneumocystomycetes</taxon>
        <taxon>Pneumocystaceae</taxon>
        <taxon>Pneumocystis</taxon>
    </lineage>
</organism>
<dbReference type="FunCoup" id="L0PFG0">
    <property type="interactions" value="167"/>
</dbReference>
<protein>
    <recommendedName>
        <fullName evidence="2 5">F-actin-capping protein subunit alpha</fullName>
    </recommendedName>
</protein>
<dbReference type="InterPro" id="IPR002189">
    <property type="entry name" value="CapZ_alpha"/>
</dbReference>
<evidence type="ECO:0000256" key="2">
    <source>
        <dbReference type="ARBA" id="ARBA00014038"/>
    </source>
</evidence>
<keyword evidence="4 5" id="KW-0009">Actin-binding</keyword>